<keyword evidence="1" id="KW-1133">Transmembrane helix</keyword>
<comment type="caution">
    <text evidence="2">The sequence shown here is derived from an EMBL/GenBank/DDBJ whole genome shotgun (WGS) entry which is preliminary data.</text>
</comment>
<gene>
    <name evidence="2" type="ORF">ACFFV7_44465</name>
</gene>
<keyword evidence="1" id="KW-0472">Membrane</keyword>
<evidence type="ECO:0000313" key="2">
    <source>
        <dbReference type="EMBL" id="MFB9208301.1"/>
    </source>
</evidence>
<accession>A0ABV5IUX8</accession>
<keyword evidence="1" id="KW-0812">Transmembrane</keyword>
<name>A0ABV5IUX8_9ACTN</name>
<protein>
    <submittedName>
        <fullName evidence="2">Uncharacterized protein</fullName>
    </submittedName>
</protein>
<sequence>MVNAISFALIAGINLFLLATVVNGLFGWPLWVALLLLAVAIVPSHIISGGLAAVIYNEVLQFSSKSPRCCRSPSSGCTASAVFNGLIDRVRTAVADGAEQLDSWPCTELTGLSSSVL</sequence>
<evidence type="ECO:0000313" key="3">
    <source>
        <dbReference type="Proteomes" id="UP001589647"/>
    </source>
</evidence>
<dbReference type="InterPro" id="IPR038377">
    <property type="entry name" value="Na/Glc_symporter_sf"/>
</dbReference>
<evidence type="ECO:0000256" key="1">
    <source>
        <dbReference type="SAM" id="Phobius"/>
    </source>
</evidence>
<dbReference type="Proteomes" id="UP001589647">
    <property type="component" value="Unassembled WGS sequence"/>
</dbReference>
<dbReference type="RefSeq" id="WP_189654295.1">
    <property type="nucleotide sequence ID" value="NZ_BMRC01000072.1"/>
</dbReference>
<dbReference type="Gene3D" id="1.20.1730.10">
    <property type="entry name" value="Sodium/glucose cotransporter"/>
    <property type="match status" value="1"/>
</dbReference>
<dbReference type="EMBL" id="JBHMEI010000071">
    <property type="protein sequence ID" value="MFB9208301.1"/>
    <property type="molecule type" value="Genomic_DNA"/>
</dbReference>
<reference evidence="2 3" key="1">
    <citation type="submission" date="2024-09" db="EMBL/GenBank/DDBJ databases">
        <authorList>
            <person name="Sun Q."/>
            <person name="Mori K."/>
        </authorList>
    </citation>
    <scope>NUCLEOTIDE SEQUENCE [LARGE SCALE GENOMIC DNA]</scope>
    <source>
        <strain evidence="2 3">CCM 3426</strain>
    </source>
</reference>
<proteinExistence type="predicted"/>
<feature type="transmembrane region" description="Helical" evidence="1">
    <location>
        <begin position="7"/>
        <end position="26"/>
    </location>
</feature>
<organism evidence="2 3">
    <name type="scientific">Nonomuraea spiralis</name>
    <dbReference type="NCBI Taxonomy" id="46182"/>
    <lineage>
        <taxon>Bacteria</taxon>
        <taxon>Bacillati</taxon>
        <taxon>Actinomycetota</taxon>
        <taxon>Actinomycetes</taxon>
        <taxon>Streptosporangiales</taxon>
        <taxon>Streptosporangiaceae</taxon>
        <taxon>Nonomuraea</taxon>
    </lineage>
</organism>
<keyword evidence="3" id="KW-1185">Reference proteome</keyword>
<feature type="transmembrane region" description="Helical" evidence="1">
    <location>
        <begin position="32"/>
        <end position="56"/>
    </location>
</feature>